<evidence type="ECO:0000313" key="2">
    <source>
        <dbReference type="EMBL" id="OMJ85405.1"/>
    </source>
</evidence>
<feature type="compositionally biased region" description="Polar residues" evidence="1">
    <location>
        <begin position="204"/>
        <end position="255"/>
    </location>
</feature>
<feature type="region of interest" description="Disordered" evidence="1">
    <location>
        <begin position="1"/>
        <end position="21"/>
    </location>
</feature>
<sequence>MEQLTDNSIGSQEEILTPQHSIPRNIHCSNVSGSGGRFSSFNDKVITYSTSPFEKTIKKKNNISIQHKFNELYNDAAKRTAVRQKLSDYANEKKIKEELSFRQDKKISRTESVELFERLNKDSEIRNERVKISMKVKEDQELKVLKNPAINKSSVNLQQDVVTRLLSYGECIKKKNEERIRVKKEREEEELKNMPSVHKRGTSEWDSFSGISTPGKNLSYRTSPSKNTPYSSKSNFSSKEQNSLSAKNTGFSGRSTPDKIIKKVQNMTKIPPFRPYNKKE</sequence>
<evidence type="ECO:0000256" key="1">
    <source>
        <dbReference type="SAM" id="MobiDB-lite"/>
    </source>
</evidence>
<proteinExistence type="predicted"/>
<accession>A0A1R2C8X3</accession>
<comment type="caution">
    <text evidence="2">The sequence shown here is derived from an EMBL/GenBank/DDBJ whole genome shotgun (WGS) entry which is preliminary data.</text>
</comment>
<keyword evidence="3" id="KW-1185">Reference proteome</keyword>
<protein>
    <submittedName>
        <fullName evidence="2">Uncharacterized protein</fullName>
    </submittedName>
</protein>
<dbReference type="Proteomes" id="UP000187209">
    <property type="component" value="Unassembled WGS sequence"/>
</dbReference>
<feature type="compositionally biased region" description="Polar residues" evidence="1">
    <location>
        <begin position="1"/>
        <end position="11"/>
    </location>
</feature>
<dbReference type="AlphaFoldDB" id="A0A1R2C8X3"/>
<feature type="region of interest" description="Disordered" evidence="1">
    <location>
        <begin position="186"/>
        <end position="280"/>
    </location>
</feature>
<gene>
    <name evidence="2" type="ORF">SteCoe_13242</name>
</gene>
<evidence type="ECO:0000313" key="3">
    <source>
        <dbReference type="Proteomes" id="UP000187209"/>
    </source>
</evidence>
<name>A0A1R2C8X3_9CILI</name>
<organism evidence="2 3">
    <name type="scientific">Stentor coeruleus</name>
    <dbReference type="NCBI Taxonomy" id="5963"/>
    <lineage>
        <taxon>Eukaryota</taxon>
        <taxon>Sar</taxon>
        <taxon>Alveolata</taxon>
        <taxon>Ciliophora</taxon>
        <taxon>Postciliodesmatophora</taxon>
        <taxon>Heterotrichea</taxon>
        <taxon>Heterotrichida</taxon>
        <taxon>Stentoridae</taxon>
        <taxon>Stentor</taxon>
    </lineage>
</organism>
<dbReference type="EMBL" id="MPUH01000237">
    <property type="protein sequence ID" value="OMJ85405.1"/>
    <property type="molecule type" value="Genomic_DNA"/>
</dbReference>
<reference evidence="2 3" key="1">
    <citation type="submission" date="2016-11" db="EMBL/GenBank/DDBJ databases">
        <title>The macronuclear genome of Stentor coeruleus: a giant cell with tiny introns.</title>
        <authorList>
            <person name="Slabodnick M."/>
            <person name="Ruby J.G."/>
            <person name="Reiff S.B."/>
            <person name="Swart E.C."/>
            <person name="Gosai S."/>
            <person name="Prabakaran S."/>
            <person name="Witkowska E."/>
            <person name="Larue G.E."/>
            <person name="Fisher S."/>
            <person name="Freeman R.M."/>
            <person name="Gunawardena J."/>
            <person name="Chu W."/>
            <person name="Stover N.A."/>
            <person name="Gregory B.D."/>
            <person name="Nowacki M."/>
            <person name="Derisi J."/>
            <person name="Roy S.W."/>
            <person name="Marshall W.F."/>
            <person name="Sood P."/>
        </authorList>
    </citation>
    <scope>NUCLEOTIDE SEQUENCE [LARGE SCALE GENOMIC DNA]</scope>
    <source>
        <strain evidence="2">WM001</strain>
    </source>
</reference>